<dbReference type="InterPro" id="IPR000979">
    <property type="entry name" value="Phosphodiesterase_MJ0936/Vps29"/>
</dbReference>
<protein>
    <recommendedName>
        <fullName evidence="4">Phosphoesterase</fullName>
        <ecNumber evidence="4">3.1.4.-</ecNumber>
    </recommendedName>
</protein>
<reference evidence="6 7" key="1">
    <citation type="submission" date="2017-06" db="EMBL/GenBank/DDBJ databases">
        <title>Draft genome of Pseudomonas nitroreducens DF05.</title>
        <authorList>
            <person name="Iyer R."/>
        </authorList>
    </citation>
    <scope>NUCLEOTIDE SEQUENCE [LARGE SCALE GENOMIC DNA]</scope>
    <source>
        <strain evidence="6 7">DF05</strain>
    </source>
</reference>
<name>A0A246F7S7_PSENT</name>
<dbReference type="AlphaFoldDB" id="A0A246F7S7"/>
<evidence type="ECO:0000256" key="2">
    <source>
        <dbReference type="ARBA" id="ARBA00022723"/>
    </source>
</evidence>
<comment type="similarity">
    <text evidence="1 4">Belongs to the metallophosphoesterase superfamily. YfcE family.</text>
</comment>
<keyword evidence="2 4" id="KW-0479">Metal-binding</keyword>
<gene>
    <name evidence="6" type="ORF">CEG18_20415</name>
</gene>
<dbReference type="STRING" id="46680.GCA_000807755_06820"/>
<comment type="caution">
    <text evidence="6">The sequence shown here is derived from an EMBL/GenBank/DDBJ whole genome shotgun (WGS) entry which is preliminary data.</text>
</comment>
<dbReference type="EMBL" id="NJBA01000007">
    <property type="protein sequence ID" value="OWP49278.1"/>
    <property type="molecule type" value="Genomic_DNA"/>
</dbReference>
<dbReference type="NCBIfam" id="TIGR00040">
    <property type="entry name" value="yfcE"/>
    <property type="match status" value="1"/>
</dbReference>
<sequence length="155" mass="16554">MTTSLRIGVIADTHGLLRPEALAALQGCQRILHLGDIGPASLLDSLRELAPLEVVRGNNDTDDWAGALPETLLLELGGLQLYLIHDLKQLSIDPVAEGIDVVLAGHSHKPLNAVRDGVLYLNPGSAGPRRFKLPIALAILDIVDGQPRVEMVSLV</sequence>
<proteinExistence type="inferred from homology"/>
<accession>A0A246F7S7</accession>
<evidence type="ECO:0000259" key="5">
    <source>
        <dbReference type="Pfam" id="PF12850"/>
    </source>
</evidence>
<dbReference type="Proteomes" id="UP000198145">
    <property type="component" value="Unassembled WGS sequence"/>
</dbReference>
<dbReference type="InterPro" id="IPR029052">
    <property type="entry name" value="Metallo-depent_PP-like"/>
</dbReference>
<evidence type="ECO:0000313" key="6">
    <source>
        <dbReference type="EMBL" id="OWP49278.1"/>
    </source>
</evidence>
<dbReference type="RefSeq" id="WP_088420147.1">
    <property type="nucleotide sequence ID" value="NZ_NJBA01000007.1"/>
</dbReference>
<dbReference type="GO" id="GO:0046872">
    <property type="term" value="F:metal ion binding"/>
    <property type="evidence" value="ECO:0007669"/>
    <property type="project" value="UniProtKB-KW"/>
</dbReference>
<comment type="cofactor">
    <cofactor evidence="4">
        <name>a divalent metal cation</name>
        <dbReference type="ChEBI" id="CHEBI:60240"/>
    </cofactor>
</comment>
<dbReference type="Pfam" id="PF12850">
    <property type="entry name" value="Metallophos_2"/>
    <property type="match status" value="1"/>
</dbReference>
<evidence type="ECO:0000256" key="3">
    <source>
        <dbReference type="ARBA" id="ARBA00022801"/>
    </source>
</evidence>
<dbReference type="PANTHER" id="PTHR11124">
    <property type="entry name" value="VACUOLAR SORTING PROTEIN VPS29"/>
    <property type="match status" value="1"/>
</dbReference>
<dbReference type="InterPro" id="IPR024654">
    <property type="entry name" value="Calcineurin-like_PHP_lpxH"/>
</dbReference>
<dbReference type="InterPro" id="IPR020935">
    <property type="entry name" value="PdiEstase_YfcE_CS"/>
</dbReference>
<dbReference type="SUPFAM" id="SSF56300">
    <property type="entry name" value="Metallo-dependent phosphatases"/>
    <property type="match status" value="1"/>
</dbReference>
<dbReference type="GO" id="GO:0016787">
    <property type="term" value="F:hydrolase activity"/>
    <property type="evidence" value="ECO:0007669"/>
    <property type="project" value="UniProtKB-UniRule"/>
</dbReference>
<dbReference type="eggNOG" id="COG0622">
    <property type="taxonomic scope" value="Bacteria"/>
</dbReference>
<dbReference type="EC" id="3.1.4.-" evidence="4"/>
<keyword evidence="3" id="KW-0378">Hydrolase</keyword>
<evidence type="ECO:0000313" key="7">
    <source>
        <dbReference type="Proteomes" id="UP000198145"/>
    </source>
</evidence>
<dbReference type="PROSITE" id="PS01269">
    <property type="entry name" value="UPF0025"/>
    <property type="match status" value="1"/>
</dbReference>
<evidence type="ECO:0000256" key="4">
    <source>
        <dbReference type="RuleBase" id="RU362039"/>
    </source>
</evidence>
<dbReference type="Gene3D" id="3.60.21.10">
    <property type="match status" value="1"/>
</dbReference>
<organism evidence="6 7">
    <name type="scientific">Pseudomonas nitroreducens</name>
    <dbReference type="NCBI Taxonomy" id="46680"/>
    <lineage>
        <taxon>Bacteria</taxon>
        <taxon>Pseudomonadati</taxon>
        <taxon>Pseudomonadota</taxon>
        <taxon>Gammaproteobacteria</taxon>
        <taxon>Pseudomonadales</taxon>
        <taxon>Pseudomonadaceae</taxon>
        <taxon>Pseudomonas</taxon>
    </lineage>
</organism>
<evidence type="ECO:0000256" key="1">
    <source>
        <dbReference type="ARBA" id="ARBA00008950"/>
    </source>
</evidence>
<feature type="domain" description="Calcineurin-like phosphoesterase" evidence="5">
    <location>
        <begin position="5"/>
        <end position="144"/>
    </location>
</feature>